<dbReference type="GO" id="GO:0016787">
    <property type="term" value="F:hydrolase activity"/>
    <property type="evidence" value="ECO:0007669"/>
    <property type="project" value="UniProtKB-KW"/>
</dbReference>
<dbReference type="PROSITE" id="PS51257">
    <property type="entry name" value="PROKAR_LIPOPROTEIN"/>
    <property type="match status" value="1"/>
</dbReference>
<keyword evidence="3" id="KW-1185">Reference proteome</keyword>
<comment type="caution">
    <text evidence="2">The sequence shown here is derived from an EMBL/GenBank/DDBJ whole genome shotgun (WGS) entry which is preliminary data.</text>
</comment>
<evidence type="ECO:0000313" key="3">
    <source>
        <dbReference type="Proteomes" id="UP001629432"/>
    </source>
</evidence>
<dbReference type="PANTHER" id="PTHR43283">
    <property type="entry name" value="BETA-LACTAMASE-RELATED"/>
    <property type="match status" value="1"/>
</dbReference>
<evidence type="ECO:0000313" key="2">
    <source>
        <dbReference type="EMBL" id="MFM0640197.1"/>
    </source>
</evidence>
<dbReference type="InterPro" id="IPR050789">
    <property type="entry name" value="Diverse_Enzym_Activities"/>
</dbReference>
<dbReference type="EMBL" id="JAQQCF010000026">
    <property type="protein sequence ID" value="MFM0640197.1"/>
    <property type="molecule type" value="Genomic_DNA"/>
</dbReference>
<dbReference type="Proteomes" id="UP001629432">
    <property type="component" value="Unassembled WGS sequence"/>
</dbReference>
<dbReference type="RefSeq" id="WP_408338906.1">
    <property type="nucleotide sequence ID" value="NZ_JAQQCF010000026.1"/>
</dbReference>
<reference evidence="2 3" key="1">
    <citation type="journal article" date="2024" name="Chem. Sci.">
        <title>Discovery of megapolipeptins by genome mining of a Burkholderiales bacteria collection.</title>
        <authorList>
            <person name="Paulo B.S."/>
            <person name="Recchia M.J.J."/>
            <person name="Lee S."/>
            <person name="Fergusson C.H."/>
            <person name="Romanowski S.B."/>
            <person name="Hernandez A."/>
            <person name="Krull N."/>
            <person name="Liu D.Y."/>
            <person name="Cavanagh H."/>
            <person name="Bos A."/>
            <person name="Gray C.A."/>
            <person name="Murphy B.T."/>
            <person name="Linington R.G."/>
            <person name="Eustaquio A.S."/>
        </authorList>
    </citation>
    <scope>NUCLEOTIDE SEQUENCE [LARGE SCALE GENOMIC DNA]</scope>
    <source>
        <strain evidence="2 3">RL17-338-BIC-A</strain>
    </source>
</reference>
<dbReference type="Pfam" id="PF00144">
    <property type="entry name" value="Beta-lactamase"/>
    <property type="match status" value="1"/>
</dbReference>
<dbReference type="SUPFAM" id="SSF56601">
    <property type="entry name" value="beta-lactamase/transpeptidase-like"/>
    <property type="match status" value="1"/>
</dbReference>
<protein>
    <submittedName>
        <fullName evidence="2">Serine hydrolase</fullName>
    </submittedName>
</protein>
<dbReference type="InterPro" id="IPR001466">
    <property type="entry name" value="Beta-lactam-related"/>
</dbReference>
<name>A0ABW9DYX5_9BURK</name>
<organism evidence="2 3">
    <name type="scientific">Paraburkholderia metrosideri</name>
    <dbReference type="NCBI Taxonomy" id="580937"/>
    <lineage>
        <taxon>Bacteria</taxon>
        <taxon>Pseudomonadati</taxon>
        <taxon>Pseudomonadota</taxon>
        <taxon>Betaproteobacteria</taxon>
        <taxon>Burkholderiales</taxon>
        <taxon>Burkholderiaceae</taxon>
        <taxon>Paraburkholderia</taxon>
    </lineage>
</organism>
<dbReference type="InterPro" id="IPR012338">
    <property type="entry name" value="Beta-lactam/transpept-like"/>
</dbReference>
<sequence length="387" mass="42095">MENNIFRSPARGFAAAGFVLTLAACASNRAPEPASASALGDYSPQSPFPGAEWTQAAPATQGFSQEGIDRAVAYAKQQGSTSGMIIHDGLVVAEWGDVSRKSNLHSARKSFASALIGIAVARGQVHLDDTLAQLGIDDYEPSLSPTEKQATVRMLLEARSGVYHPTVYETSGMEASRPPRYSHPPGTFWYYNNWDFNTVGAIYEKATGESIFKALETEIAAPIGMQDYRSSDGHYVSGGLATRYPAYPFNLSARDFARFALLYLHNGRWRDRQIVPAEWVAESTHSYSDTSTGGYGYMWWTSTPVSGSRGQKVALLRPAYWADGHLGQYAVVVPSLDLVVVNLVDSRRTSKRMGQLKMERLVWLAESAENATGIGPEPGKVADVIAP</sequence>
<feature type="domain" description="Beta-lactamase-related" evidence="1">
    <location>
        <begin position="103"/>
        <end position="349"/>
    </location>
</feature>
<gene>
    <name evidence="2" type="ORF">PQQ63_26225</name>
</gene>
<dbReference type="PANTHER" id="PTHR43283:SF7">
    <property type="entry name" value="BETA-LACTAMASE-RELATED DOMAIN-CONTAINING PROTEIN"/>
    <property type="match status" value="1"/>
</dbReference>
<proteinExistence type="predicted"/>
<dbReference type="Gene3D" id="3.40.710.10">
    <property type="entry name" value="DD-peptidase/beta-lactamase superfamily"/>
    <property type="match status" value="1"/>
</dbReference>
<evidence type="ECO:0000259" key="1">
    <source>
        <dbReference type="Pfam" id="PF00144"/>
    </source>
</evidence>
<accession>A0ABW9DYX5</accession>
<keyword evidence="2" id="KW-0378">Hydrolase</keyword>